<gene>
    <name evidence="6" type="ORF">BG006_007863</name>
</gene>
<feature type="region of interest" description="Disordered" evidence="3">
    <location>
        <begin position="1"/>
        <end position="23"/>
    </location>
</feature>
<keyword evidence="4" id="KW-0812">Transmembrane</keyword>
<evidence type="ECO:0000256" key="3">
    <source>
        <dbReference type="SAM" id="MobiDB-lite"/>
    </source>
</evidence>
<feature type="transmembrane region" description="Helical" evidence="4">
    <location>
        <begin position="330"/>
        <end position="348"/>
    </location>
</feature>
<organism evidence="6 7">
    <name type="scientific">Podila minutissima</name>
    <dbReference type="NCBI Taxonomy" id="64525"/>
    <lineage>
        <taxon>Eukaryota</taxon>
        <taxon>Fungi</taxon>
        <taxon>Fungi incertae sedis</taxon>
        <taxon>Mucoromycota</taxon>
        <taxon>Mortierellomycotina</taxon>
        <taxon>Mortierellomycetes</taxon>
        <taxon>Mortierellales</taxon>
        <taxon>Mortierellaceae</taxon>
        <taxon>Podila</taxon>
    </lineage>
</organism>
<keyword evidence="7" id="KW-1185">Reference proteome</keyword>
<evidence type="ECO:0000313" key="6">
    <source>
        <dbReference type="EMBL" id="KAF9336664.1"/>
    </source>
</evidence>
<sequence length="990" mass="107824">MIDTSSLETAADDHASLYSNGAQKEEIPYSNGAHKEDVVVEKLNNNHNNTIIPNDNPSQSTLDVSKTEKAEKSSKVASGGKILDYPEGGFGWLVVLASFVVNFWTFGPNIVWGVHQEYHLKAQTFPGVVSTQLSWVGSIGTAAMFISGPFVAPMTRFLGLRAVVAIGILVCSAGLIAASFATELWHLYLSQGFLFGAGGGLVFFSSISVTAQYFEKRRGLANGIAVAGSGIGGLALAPLIRMLITEVGFRWTLRITGFAVLGFLMAIFAFIRPRIKSAKRGPIFDLSVFSAPGFKPLLFSAFIVTFGYMVPIFLMPTFVVEVIGESASRGATLISIFSGINAVSRICLGVAADKLGRTNTLFTCCFLAGLSCMAIWSVSTNMTTLTAFMVCYGLFGGGFISIFPVVVAQVVGVERLSGALGLLYFGNVVGNLLGAPIATAIINAQGGKYLGAILFAGATPVIAAFFILMVRYQYTKKVFAIVAVTPAEDIKAVQITSSNVPYLKSLVAALVKSRNPVAVRKTFSYSLDPFTVIEPSEKFKVLPASRPKGGPAIAKLTSSGANSISLSSKLKNLQSFHVKVDLVADHGKSWLRINAGSAWSLIHEFAGMEDDESDEEDEDDEDDEDDDDQTQREDQPHKPVHVSKDTHPDLALLVRSLVLAADQNRLHYFHRPLITVHFAGIQAGENTQLEEMIYKSVHVGKVASSIEDGSFHQFPVECVLGPIEAPSRLSLANSTPPMDAAFDPFPIPVDVDDMAYFTRTLHLDITTLMALCSILCHTIRPNPDLFTSPPLMLQAQQEHETPLLPLLAKIFNGRDRLVMSRAAATRFKSILSVIGGPEEQWRGSVIIHDPLEEDISDKDKDAIRERWLKGSDWARQYALFAAGPPRIDVIEDLDTREPSKEDESKGDMSRREQNMTDLHTKIFMTGHNARLTTLTANLVGYRTVIRKHQVPEDISIWFHAPRSLAEAKLPDGHIADSEGHSALKLERCLN</sequence>
<dbReference type="CDD" id="cd17352">
    <property type="entry name" value="MFS_MCT_SLC16"/>
    <property type="match status" value="1"/>
</dbReference>
<keyword evidence="4" id="KW-1133">Transmembrane helix</keyword>
<dbReference type="InterPro" id="IPR050327">
    <property type="entry name" value="Proton-linked_MCT"/>
</dbReference>
<feature type="transmembrane region" description="Helical" evidence="4">
    <location>
        <begin position="219"/>
        <end position="239"/>
    </location>
</feature>
<feature type="transmembrane region" description="Helical" evidence="4">
    <location>
        <begin position="251"/>
        <end position="271"/>
    </location>
</feature>
<dbReference type="Gene3D" id="1.20.1250.20">
    <property type="entry name" value="MFS general substrate transporter like domains"/>
    <property type="match status" value="2"/>
</dbReference>
<dbReference type="Pfam" id="PF07000">
    <property type="entry name" value="DUF1308"/>
    <property type="match status" value="1"/>
</dbReference>
<comment type="subcellular location">
    <subcellularLocation>
        <location evidence="1">Membrane</location>
        <topology evidence="1">Multi-pass membrane protein</topology>
    </subcellularLocation>
</comment>
<dbReference type="SUPFAM" id="SSF103473">
    <property type="entry name" value="MFS general substrate transporter"/>
    <property type="match status" value="1"/>
</dbReference>
<comment type="similarity">
    <text evidence="2">Belongs to the major facilitator superfamily. Monocarboxylate porter (TC 2.A.1.13) family.</text>
</comment>
<dbReference type="PANTHER" id="PTHR11360">
    <property type="entry name" value="MONOCARBOXYLATE TRANSPORTER"/>
    <property type="match status" value="1"/>
</dbReference>
<reference evidence="6" key="1">
    <citation type="journal article" date="2020" name="Fungal Divers.">
        <title>Resolving the Mortierellaceae phylogeny through synthesis of multi-gene phylogenetics and phylogenomics.</title>
        <authorList>
            <person name="Vandepol N."/>
            <person name="Liber J."/>
            <person name="Desiro A."/>
            <person name="Na H."/>
            <person name="Kennedy M."/>
            <person name="Barry K."/>
            <person name="Grigoriev I.V."/>
            <person name="Miller A.N."/>
            <person name="O'Donnell K."/>
            <person name="Stajich J.E."/>
            <person name="Bonito G."/>
        </authorList>
    </citation>
    <scope>NUCLEOTIDE SEQUENCE</scope>
    <source>
        <strain evidence="6">NVP1</strain>
    </source>
</reference>
<feature type="transmembrane region" description="Helical" evidence="4">
    <location>
        <begin position="187"/>
        <end position="207"/>
    </location>
</feature>
<dbReference type="Pfam" id="PF07690">
    <property type="entry name" value="MFS_1"/>
    <property type="match status" value="1"/>
</dbReference>
<feature type="transmembrane region" description="Helical" evidence="4">
    <location>
        <begin position="419"/>
        <end position="443"/>
    </location>
</feature>
<dbReference type="PROSITE" id="PS50850">
    <property type="entry name" value="MFS"/>
    <property type="match status" value="1"/>
</dbReference>
<protein>
    <recommendedName>
        <fullName evidence="5">Major facilitator superfamily (MFS) profile domain-containing protein</fullName>
    </recommendedName>
</protein>
<dbReference type="InterPro" id="IPR020846">
    <property type="entry name" value="MFS_dom"/>
</dbReference>
<dbReference type="InterPro" id="IPR036259">
    <property type="entry name" value="MFS_trans_sf"/>
</dbReference>
<dbReference type="Proteomes" id="UP000696485">
    <property type="component" value="Unassembled WGS sequence"/>
</dbReference>
<feature type="transmembrane region" description="Helical" evidence="4">
    <location>
        <begin position="360"/>
        <end position="379"/>
    </location>
</feature>
<feature type="compositionally biased region" description="Basic and acidic residues" evidence="3">
    <location>
        <begin position="629"/>
        <end position="644"/>
    </location>
</feature>
<feature type="domain" description="Major facilitator superfamily (MFS) profile" evidence="5">
    <location>
        <begin position="93"/>
        <end position="475"/>
    </location>
</feature>
<evidence type="ECO:0000259" key="5">
    <source>
        <dbReference type="PROSITE" id="PS50850"/>
    </source>
</evidence>
<feature type="compositionally biased region" description="Low complexity" evidence="3">
    <location>
        <begin position="47"/>
        <end position="57"/>
    </location>
</feature>
<feature type="region of interest" description="Disordered" evidence="3">
    <location>
        <begin position="608"/>
        <end position="644"/>
    </location>
</feature>
<dbReference type="GO" id="GO:0016020">
    <property type="term" value="C:membrane"/>
    <property type="evidence" value="ECO:0007669"/>
    <property type="project" value="UniProtKB-SubCell"/>
</dbReference>
<proteinExistence type="inferred from homology"/>
<dbReference type="InterPro" id="IPR010733">
    <property type="entry name" value="DUF1308"/>
</dbReference>
<dbReference type="PANTHER" id="PTHR11360:SF284">
    <property type="entry name" value="EG:103B4.3 PROTEIN-RELATED"/>
    <property type="match status" value="1"/>
</dbReference>
<feature type="transmembrane region" description="Helical" evidence="4">
    <location>
        <begin position="158"/>
        <end position="181"/>
    </location>
</feature>
<feature type="transmembrane region" description="Helical" evidence="4">
    <location>
        <begin position="297"/>
        <end position="318"/>
    </location>
</feature>
<evidence type="ECO:0000313" key="7">
    <source>
        <dbReference type="Proteomes" id="UP000696485"/>
    </source>
</evidence>
<dbReference type="InterPro" id="IPR011701">
    <property type="entry name" value="MFS"/>
</dbReference>
<feature type="compositionally biased region" description="Acidic residues" evidence="3">
    <location>
        <begin position="608"/>
        <end position="628"/>
    </location>
</feature>
<dbReference type="EMBL" id="JAAAUY010000051">
    <property type="protein sequence ID" value="KAF9336664.1"/>
    <property type="molecule type" value="Genomic_DNA"/>
</dbReference>
<comment type="caution">
    <text evidence="6">The sequence shown here is derived from an EMBL/GenBank/DDBJ whole genome shotgun (WGS) entry which is preliminary data.</text>
</comment>
<name>A0A9P5SSD7_9FUNG</name>
<feature type="transmembrane region" description="Helical" evidence="4">
    <location>
        <begin position="90"/>
        <end position="112"/>
    </location>
</feature>
<feature type="region of interest" description="Disordered" evidence="3">
    <location>
        <begin position="47"/>
        <end position="70"/>
    </location>
</feature>
<evidence type="ECO:0000256" key="2">
    <source>
        <dbReference type="ARBA" id="ARBA00006727"/>
    </source>
</evidence>
<feature type="transmembrane region" description="Helical" evidence="4">
    <location>
        <begin position="132"/>
        <end position="151"/>
    </location>
</feature>
<feature type="transmembrane region" description="Helical" evidence="4">
    <location>
        <begin position="385"/>
        <end position="407"/>
    </location>
</feature>
<accession>A0A9P5SSD7</accession>
<evidence type="ECO:0000256" key="1">
    <source>
        <dbReference type="ARBA" id="ARBA00004141"/>
    </source>
</evidence>
<feature type="transmembrane region" description="Helical" evidence="4">
    <location>
        <begin position="449"/>
        <end position="470"/>
    </location>
</feature>
<keyword evidence="4" id="KW-0472">Membrane</keyword>
<dbReference type="GO" id="GO:0022857">
    <property type="term" value="F:transmembrane transporter activity"/>
    <property type="evidence" value="ECO:0007669"/>
    <property type="project" value="InterPro"/>
</dbReference>
<dbReference type="AlphaFoldDB" id="A0A9P5SSD7"/>
<evidence type="ECO:0000256" key="4">
    <source>
        <dbReference type="SAM" id="Phobius"/>
    </source>
</evidence>